<evidence type="ECO:0000256" key="3">
    <source>
        <dbReference type="RuleBase" id="RU000363"/>
    </source>
</evidence>
<evidence type="ECO:0000256" key="2">
    <source>
        <dbReference type="ARBA" id="ARBA00023002"/>
    </source>
</evidence>
<reference evidence="5 6" key="1">
    <citation type="submission" date="2020-08" db="EMBL/GenBank/DDBJ databases">
        <title>Genomic Encyclopedia of Type Strains, Phase IV (KMG-IV): sequencing the most valuable type-strain genomes for metagenomic binning, comparative biology and taxonomic classification.</title>
        <authorList>
            <person name="Goeker M."/>
        </authorList>
    </citation>
    <scope>NUCLEOTIDE SEQUENCE [LARGE SCALE GENOMIC DNA]</scope>
    <source>
        <strain evidence="5 6">DSM 21319</strain>
    </source>
</reference>
<dbReference type="SUPFAM" id="SSF51735">
    <property type="entry name" value="NAD(P)-binding Rossmann-fold domains"/>
    <property type="match status" value="1"/>
</dbReference>
<evidence type="ECO:0000313" key="6">
    <source>
        <dbReference type="Proteomes" id="UP000535406"/>
    </source>
</evidence>
<dbReference type="CDD" id="cd05374">
    <property type="entry name" value="17beta-HSD-like_SDR_c"/>
    <property type="match status" value="1"/>
</dbReference>
<dbReference type="PRINTS" id="PR00081">
    <property type="entry name" value="GDHRDH"/>
</dbReference>
<dbReference type="Proteomes" id="UP000535406">
    <property type="component" value="Unassembled WGS sequence"/>
</dbReference>
<dbReference type="RefSeq" id="WP_210308746.1">
    <property type="nucleotide sequence ID" value="NZ_JACHIK010000007.1"/>
</dbReference>
<keyword evidence="6" id="KW-1185">Reference proteome</keyword>
<organism evidence="5 6">
    <name type="scientific">Shinella fusca</name>
    <dbReference type="NCBI Taxonomy" id="544480"/>
    <lineage>
        <taxon>Bacteria</taxon>
        <taxon>Pseudomonadati</taxon>
        <taxon>Pseudomonadota</taxon>
        <taxon>Alphaproteobacteria</taxon>
        <taxon>Hyphomicrobiales</taxon>
        <taxon>Rhizobiaceae</taxon>
        <taxon>Shinella</taxon>
    </lineage>
</organism>
<dbReference type="InterPro" id="IPR057326">
    <property type="entry name" value="KR_dom"/>
</dbReference>
<dbReference type="AlphaFoldDB" id="A0A7W8DUX5"/>
<dbReference type="Gene3D" id="3.40.50.720">
    <property type="entry name" value="NAD(P)-binding Rossmann-like Domain"/>
    <property type="match status" value="1"/>
</dbReference>
<dbReference type="PANTHER" id="PTHR43976">
    <property type="entry name" value="SHORT CHAIN DEHYDROGENASE"/>
    <property type="match status" value="1"/>
</dbReference>
<dbReference type="PANTHER" id="PTHR43976:SF16">
    <property type="entry name" value="SHORT-CHAIN DEHYDROGENASE_REDUCTASE FAMILY PROTEIN"/>
    <property type="match status" value="1"/>
</dbReference>
<dbReference type="SMART" id="SM00822">
    <property type="entry name" value="PKS_KR"/>
    <property type="match status" value="1"/>
</dbReference>
<dbReference type="PRINTS" id="PR00080">
    <property type="entry name" value="SDRFAMILY"/>
</dbReference>
<dbReference type="InterPro" id="IPR051911">
    <property type="entry name" value="SDR_oxidoreductase"/>
</dbReference>
<dbReference type="InterPro" id="IPR036291">
    <property type="entry name" value="NAD(P)-bd_dom_sf"/>
</dbReference>
<accession>A0A7W8DUX5</accession>
<gene>
    <name evidence="5" type="ORF">HNQ66_002336</name>
</gene>
<dbReference type="InterPro" id="IPR002347">
    <property type="entry name" value="SDR_fam"/>
</dbReference>
<sequence length="276" mass="29470">MKVWLITGCSGGFGKILAHRALARGDRVVVTARNLDSLGEFTAQYPQTARAVELDVTRAGDAQRAVSLAEKEFGRLDVLVNNAGHGMIGAIEEGTPAEYRPLFETNVFGLIEMTRAALPLLRRQKGGRIVNLSSGAGLRGTAGHGYYNATKFAVEGLSDALSAELAPLGIAVIVVEPGPFRTEFLGRSMTVARNVIDDYTVSAGGARTYRATNDGRQLGDPEKGVALMMKAIDSENPPLRLPLSARVIELAHAKFAAFGEAVAIWKEDIVSTGFQD</sequence>
<dbReference type="GO" id="GO:0016491">
    <property type="term" value="F:oxidoreductase activity"/>
    <property type="evidence" value="ECO:0007669"/>
    <property type="project" value="UniProtKB-KW"/>
</dbReference>
<evidence type="ECO:0000313" key="5">
    <source>
        <dbReference type="EMBL" id="MBB5042935.1"/>
    </source>
</evidence>
<comment type="similarity">
    <text evidence="1 3">Belongs to the short-chain dehydrogenases/reductases (SDR) family.</text>
</comment>
<evidence type="ECO:0000256" key="1">
    <source>
        <dbReference type="ARBA" id="ARBA00006484"/>
    </source>
</evidence>
<evidence type="ECO:0000259" key="4">
    <source>
        <dbReference type="SMART" id="SM00822"/>
    </source>
</evidence>
<dbReference type="NCBIfam" id="NF004824">
    <property type="entry name" value="PRK06180.1"/>
    <property type="match status" value="1"/>
</dbReference>
<proteinExistence type="inferred from homology"/>
<dbReference type="PROSITE" id="PS00061">
    <property type="entry name" value="ADH_SHORT"/>
    <property type="match status" value="1"/>
</dbReference>
<comment type="caution">
    <text evidence="5">The sequence shown here is derived from an EMBL/GenBank/DDBJ whole genome shotgun (WGS) entry which is preliminary data.</text>
</comment>
<keyword evidence="2" id="KW-0560">Oxidoreductase</keyword>
<dbReference type="InterPro" id="IPR020904">
    <property type="entry name" value="Sc_DH/Rdtase_CS"/>
</dbReference>
<feature type="domain" description="Ketoreductase" evidence="4">
    <location>
        <begin position="2"/>
        <end position="183"/>
    </location>
</feature>
<dbReference type="Pfam" id="PF00106">
    <property type="entry name" value="adh_short"/>
    <property type="match status" value="1"/>
</dbReference>
<name>A0A7W8DUX5_9HYPH</name>
<protein>
    <submittedName>
        <fullName evidence="5">NAD(P)-dependent dehydrogenase (Short-subunit alcohol dehydrogenase family)</fullName>
    </submittedName>
</protein>
<dbReference type="EMBL" id="JACHIK010000007">
    <property type="protein sequence ID" value="MBB5042935.1"/>
    <property type="molecule type" value="Genomic_DNA"/>
</dbReference>